<dbReference type="PANTHER" id="PTHR44051:SF2">
    <property type="entry name" value="HYPOTHETICAL GLUTATHIONE S-TRANSFERASE LIKE PROTEIN"/>
    <property type="match status" value="1"/>
</dbReference>
<accession>A0A931I0Q8</accession>
<dbReference type="EMBL" id="JADZLT010000042">
    <property type="protein sequence ID" value="MBH0237224.1"/>
    <property type="molecule type" value="Genomic_DNA"/>
</dbReference>
<dbReference type="InterPro" id="IPR036249">
    <property type="entry name" value="Thioredoxin-like_sf"/>
</dbReference>
<comment type="similarity">
    <text evidence="1">Belongs to the GST superfamily.</text>
</comment>
<dbReference type="SUPFAM" id="SSF47616">
    <property type="entry name" value="GST C-terminal domain-like"/>
    <property type="match status" value="1"/>
</dbReference>
<dbReference type="SFLD" id="SFLDG00358">
    <property type="entry name" value="Main_(cytGST)"/>
    <property type="match status" value="1"/>
</dbReference>
<proteinExistence type="inferred from homology"/>
<dbReference type="AlphaFoldDB" id="A0A931I0Q8"/>
<dbReference type="Proteomes" id="UP000631694">
    <property type="component" value="Unassembled WGS sequence"/>
</dbReference>
<dbReference type="Gene3D" id="3.40.30.10">
    <property type="entry name" value="Glutaredoxin"/>
    <property type="match status" value="1"/>
</dbReference>
<dbReference type="CDD" id="cd03056">
    <property type="entry name" value="GST_N_4"/>
    <property type="match status" value="1"/>
</dbReference>
<organism evidence="4 5">
    <name type="scientific">Methylobrevis albus</name>
    <dbReference type="NCBI Taxonomy" id="2793297"/>
    <lineage>
        <taxon>Bacteria</taxon>
        <taxon>Pseudomonadati</taxon>
        <taxon>Pseudomonadota</taxon>
        <taxon>Alphaproteobacteria</taxon>
        <taxon>Hyphomicrobiales</taxon>
        <taxon>Pleomorphomonadaceae</taxon>
        <taxon>Methylobrevis</taxon>
    </lineage>
</organism>
<dbReference type="RefSeq" id="WP_197310325.1">
    <property type="nucleotide sequence ID" value="NZ_JADZLT010000042.1"/>
</dbReference>
<dbReference type="SFLD" id="SFLDS00019">
    <property type="entry name" value="Glutathione_Transferase_(cytos"/>
    <property type="match status" value="1"/>
</dbReference>
<dbReference type="InterPro" id="IPR040079">
    <property type="entry name" value="Glutathione_S-Trfase"/>
</dbReference>
<protein>
    <submittedName>
        <fullName evidence="4">Glutathione S-transferase family protein</fullName>
    </submittedName>
</protein>
<dbReference type="Pfam" id="PF02798">
    <property type="entry name" value="GST_N"/>
    <property type="match status" value="1"/>
</dbReference>
<dbReference type="InterPro" id="IPR004046">
    <property type="entry name" value="GST_C"/>
</dbReference>
<reference evidence="4" key="1">
    <citation type="submission" date="2020-12" db="EMBL/GenBank/DDBJ databases">
        <title>Methylobrevis albus sp. nov., isolated from fresh water lack sediment.</title>
        <authorList>
            <person name="Zou Q."/>
        </authorList>
    </citation>
    <scope>NUCLEOTIDE SEQUENCE</scope>
    <source>
        <strain evidence="4">L22</strain>
    </source>
</reference>
<dbReference type="Pfam" id="PF00043">
    <property type="entry name" value="GST_C"/>
    <property type="match status" value="1"/>
</dbReference>
<dbReference type="PROSITE" id="PS50405">
    <property type="entry name" value="GST_CTER"/>
    <property type="match status" value="1"/>
</dbReference>
<feature type="domain" description="GST N-terminal" evidence="2">
    <location>
        <begin position="2"/>
        <end position="88"/>
    </location>
</feature>
<sequence length="212" mass="23294">MSEFSLHCFVESGNAYKAALMLELCGCDWSPVLVPFFAGATRTPEWRDSVNEMGEAPVLEHKGADGMVRLTQSGVILDYLAGLTGQFGPADEQERREILRWILFDNHKFTSYYATLRFLYGLQKTGETPVTEWLRGRARAAYGIVDKHLAASDFLVGGRPTIADLSLAGYAYYSEPTGIDRAAEFPAVEAWAARIAALPGWKPPAALMPAQA</sequence>
<evidence type="ECO:0000259" key="3">
    <source>
        <dbReference type="PROSITE" id="PS50405"/>
    </source>
</evidence>
<evidence type="ECO:0000259" key="2">
    <source>
        <dbReference type="PROSITE" id="PS50404"/>
    </source>
</evidence>
<keyword evidence="5" id="KW-1185">Reference proteome</keyword>
<dbReference type="PROSITE" id="PS50404">
    <property type="entry name" value="GST_NTER"/>
    <property type="match status" value="1"/>
</dbReference>
<evidence type="ECO:0000256" key="1">
    <source>
        <dbReference type="RuleBase" id="RU003494"/>
    </source>
</evidence>
<evidence type="ECO:0000313" key="4">
    <source>
        <dbReference type="EMBL" id="MBH0237224.1"/>
    </source>
</evidence>
<dbReference type="Gene3D" id="1.20.1050.10">
    <property type="match status" value="1"/>
</dbReference>
<dbReference type="InterPro" id="IPR036282">
    <property type="entry name" value="Glutathione-S-Trfase_C_sf"/>
</dbReference>
<dbReference type="InterPro" id="IPR010987">
    <property type="entry name" value="Glutathione-S-Trfase_C-like"/>
</dbReference>
<comment type="caution">
    <text evidence="4">The sequence shown here is derived from an EMBL/GenBank/DDBJ whole genome shotgun (WGS) entry which is preliminary data.</text>
</comment>
<dbReference type="PANTHER" id="PTHR44051">
    <property type="entry name" value="GLUTATHIONE S-TRANSFERASE-RELATED"/>
    <property type="match status" value="1"/>
</dbReference>
<dbReference type="SUPFAM" id="SSF52833">
    <property type="entry name" value="Thioredoxin-like"/>
    <property type="match status" value="1"/>
</dbReference>
<feature type="domain" description="GST C-terminal" evidence="3">
    <location>
        <begin position="91"/>
        <end position="212"/>
    </location>
</feature>
<name>A0A931I0Q8_9HYPH</name>
<dbReference type="InterPro" id="IPR004045">
    <property type="entry name" value="Glutathione_S-Trfase_N"/>
</dbReference>
<gene>
    <name evidence="4" type="ORF">I5731_05270</name>
</gene>
<evidence type="ECO:0000313" key="5">
    <source>
        <dbReference type="Proteomes" id="UP000631694"/>
    </source>
</evidence>